<evidence type="ECO:0000313" key="2">
    <source>
        <dbReference type="Proteomes" id="UP000182237"/>
    </source>
</evidence>
<dbReference type="OrthoDB" id="4426448at2"/>
<dbReference type="EMBL" id="LT629765">
    <property type="protein sequence ID" value="SDS62476.1"/>
    <property type="molecule type" value="Genomic_DNA"/>
</dbReference>
<sequence length="181" mass="19042">MTGDEAVAWLASLGEGFSLSLIDATPTASATLAGRPAAMTVGFSGVDTGLTLDSDPSTAVRCELVCAAAQPPFVQSRAVAAAARELVDKGLAAQPGVLLEGLIDDLAVAGEPTVRHGFLREPQLFERGTPTYTEPGQLTLLLELVALTEEERQIAAAQGAAVLERRLRRRGVRVGDWYRGE</sequence>
<dbReference type="RefSeq" id="WP_019193726.1">
    <property type="nucleotide sequence ID" value="NZ_LT629765.1"/>
</dbReference>
<proteinExistence type="predicted"/>
<protein>
    <submittedName>
        <fullName evidence="1">Suppressor of fused protein (SUFU)</fullName>
    </submittedName>
</protein>
<dbReference type="eggNOG" id="ENOG5032REF">
    <property type="taxonomic scope" value="Bacteria"/>
</dbReference>
<dbReference type="AlphaFoldDB" id="A0A1H1TRB2"/>
<gene>
    <name evidence="1" type="ORF">SAMN04488539_2046</name>
</gene>
<dbReference type="Proteomes" id="UP000182237">
    <property type="component" value="Chromosome I"/>
</dbReference>
<evidence type="ECO:0000313" key="1">
    <source>
        <dbReference type="EMBL" id="SDS62476.1"/>
    </source>
</evidence>
<accession>A0A1H1TRB2</accession>
<name>A0A1H1TRB2_9CORY</name>
<keyword evidence="2" id="KW-1185">Reference proteome</keyword>
<dbReference type="STRING" id="1203190.GCA_000312345_00885"/>
<reference evidence="1 2" key="1">
    <citation type="submission" date="2016-10" db="EMBL/GenBank/DDBJ databases">
        <authorList>
            <person name="de Groot N.N."/>
        </authorList>
    </citation>
    <scope>NUCLEOTIDE SEQUENCE [LARGE SCALE GENOMIC DNA]</scope>
    <source>
        <strain evidence="1 2">DSM 45434</strain>
    </source>
</reference>
<organism evidence="1 2">
    <name type="scientific">Corynebacterium timonense</name>
    <dbReference type="NCBI Taxonomy" id="441500"/>
    <lineage>
        <taxon>Bacteria</taxon>
        <taxon>Bacillati</taxon>
        <taxon>Actinomycetota</taxon>
        <taxon>Actinomycetes</taxon>
        <taxon>Mycobacteriales</taxon>
        <taxon>Corynebacteriaceae</taxon>
        <taxon>Corynebacterium</taxon>
    </lineage>
</organism>